<dbReference type="Pfam" id="PF19516">
    <property type="entry name" value="DUF6049"/>
    <property type="match status" value="1"/>
</dbReference>
<protein>
    <submittedName>
        <fullName evidence="2">DUF6049 family protein</fullName>
    </submittedName>
</protein>
<comment type="caution">
    <text evidence="2">The sequence shown here is derived from an EMBL/GenBank/DDBJ whole genome shotgun (WGS) entry which is preliminary data.</text>
</comment>
<evidence type="ECO:0000313" key="2">
    <source>
        <dbReference type="EMBL" id="GAA0940419.1"/>
    </source>
</evidence>
<keyword evidence="1" id="KW-0812">Transmembrane</keyword>
<dbReference type="Proteomes" id="UP001500665">
    <property type="component" value="Unassembled WGS sequence"/>
</dbReference>
<feature type="transmembrane region" description="Helical" evidence="1">
    <location>
        <begin position="666"/>
        <end position="688"/>
    </location>
</feature>
<sequence length="709" mass="76817">MLFTATAFLPGMTSAVAAARRQGTVTAVLENIKPSIIVAKTKKLTVQAKITNETGRALSGLTAQLQYGDAFTTRSQLDYFSRSETEESVPHVLKSSDPFDLAPGAAKTVTLSGDAANVLSRGSGPLSVHPLAVTVSSAATGRLAGVHTYVNHVAKDIKKSGVQPTRVSFVWPLIDGPHRTTEDRFYDDGLAPSLASGSRKSRLNDLLSALGSADKSVTLAIDPGLLTDVAAMQKPYRIRRQEEEKPGNKDASAWLGKLRTYLKNPKSKFFLTPYSDVDTVALVNKRLASGQSSLLKAAYADKKLGLDVLEKDAESYSRLAWTNSGAINQKTIDRLAANGKLGSSYFLLSSNQLMPGTGITYTPSAATTVDTSKGRQKTAIAYDDTIQQIISADTRSPGAALAARQRYLAETAMITTEAPSKSRTLVVTPDRRWNPDPDFARSLLAKDARSGWLQPTALGDVAAPKNRTSERTFVTYADEERELTGHYLEVVKAMNKTAYAFSKIFPEPDTSLQRTAMRAASNYWRGNSRRQNAAYAFLGAAEDDHKAGVSRVSLVQGTEKQLAGSSGVLRFTIANEFPEGSGPVDVFIEIFTYPAGRLVFPDENEEDQESYMLERRIEGNQKDTLLVPVKLPTGSSFTNEVEVVVKISNREREEISAQSVFVKTTGISSIGLFITVGALGVLVVGVGFRGMRARRRRKEEEAQHDGAAV</sequence>
<name>A0ABN1QCD0_9ACTN</name>
<dbReference type="EMBL" id="BAAAHH010000002">
    <property type="protein sequence ID" value="GAA0940419.1"/>
    <property type="molecule type" value="Genomic_DNA"/>
</dbReference>
<evidence type="ECO:0000313" key="3">
    <source>
        <dbReference type="Proteomes" id="UP001500665"/>
    </source>
</evidence>
<keyword evidence="1" id="KW-0472">Membrane</keyword>
<gene>
    <name evidence="2" type="ORF">GCM10009550_09850</name>
</gene>
<organism evidence="2 3">
    <name type="scientific">Actinocorallia libanotica</name>
    <dbReference type="NCBI Taxonomy" id="46162"/>
    <lineage>
        <taxon>Bacteria</taxon>
        <taxon>Bacillati</taxon>
        <taxon>Actinomycetota</taxon>
        <taxon>Actinomycetes</taxon>
        <taxon>Streptosporangiales</taxon>
        <taxon>Thermomonosporaceae</taxon>
        <taxon>Actinocorallia</taxon>
    </lineage>
</organism>
<keyword evidence="1" id="KW-1133">Transmembrane helix</keyword>
<evidence type="ECO:0000256" key="1">
    <source>
        <dbReference type="SAM" id="Phobius"/>
    </source>
</evidence>
<dbReference type="InterPro" id="IPR046112">
    <property type="entry name" value="DUF6049"/>
</dbReference>
<accession>A0ABN1QCD0</accession>
<keyword evidence="3" id="KW-1185">Reference proteome</keyword>
<reference evidence="2 3" key="1">
    <citation type="journal article" date="2019" name="Int. J. Syst. Evol. Microbiol.">
        <title>The Global Catalogue of Microorganisms (GCM) 10K type strain sequencing project: providing services to taxonomists for standard genome sequencing and annotation.</title>
        <authorList>
            <consortium name="The Broad Institute Genomics Platform"/>
            <consortium name="The Broad Institute Genome Sequencing Center for Infectious Disease"/>
            <person name="Wu L."/>
            <person name="Ma J."/>
        </authorList>
    </citation>
    <scope>NUCLEOTIDE SEQUENCE [LARGE SCALE GENOMIC DNA]</scope>
    <source>
        <strain evidence="2 3">JCM 10696</strain>
    </source>
</reference>
<proteinExistence type="predicted"/>